<dbReference type="OrthoDB" id="5502479at2"/>
<gene>
    <name evidence="3" type="ORF">D0Y50_00245</name>
</gene>
<keyword evidence="2" id="KW-0812">Transmembrane</keyword>
<accession>A0A346NHC5</accession>
<evidence type="ECO:0000256" key="2">
    <source>
        <dbReference type="SAM" id="Phobius"/>
    </source>
</evidence>
<proteinExistence type="predicted"/>
<protein>
    <submittedName>
        <fullName evidence="3">DUF3014 domain-containing protein</fullName>
    </submittedName>
</protein>
<feature type="region of interest" description="Disordered" evidence="1">
    <location>
        <begin position="34"/>
        <end position="106"/>
    </location>
</feature>
<keyword evidence="2" id="KW-0472">Membrane</keyword>
<organism evidence="3 4">
    <name type="scientific">Salinimonas sediminis</name>
    <dbReference type="NCBI Taxonomy" id="2303538"/>
    <lineage>
        <taxon>Bacteria</taxon>
        <taxon>Pseudomonadati</taxon>
        <taxon>Pseudomonadota</taxon>
        <taxon>Gammaproteobacteria</taxon>
        <taxon>Alteromonadales</taxon>
        <taxon>Alteromonadaceae</taxon>
        <taxon>Alteromonas/Salinimonas group</taxon>
        <taxon>Salinimonas</taxon>
    </lineage>
</organism>
<dbReference type="RefSeq" id="WP_108567654.1">
    <property type="nucleotide sequence ID" value="NZ_CP031769.1"/>
</dbReference>
<dbReference type="EMBL" id="CP031769">
    <property type="protein sequence ID" value="AXR04932.1"/>
    <property type="molecule type" value="Genomic_DNA"/>
</dbReference>
<dbReference type="KEGG" id="salm:D0Y50_00245"/>
<dbReference type="InterPro" id="IPR021382">
    <property type="entry name" value="DUF3014"/>
</dbReference>
<feature type="transmembrane region" description="Helical" evidence="2">
    <location>
        <begin position="12"/>
        <end position="30"/>
    </location>
</feature>
<sequence>MSEDSEKRTIAPHMVLIAIIIIVILAVIFWPSGEDEPTPVDEQPAQEQPMAPPLEDEDTFEPEPAPAPVEIDPDKEIEPMDPQVEQAEPEPLDSSDEGIRQSLSSLSPQDNVNTLLVDEGLLQRFVVSVSNVANDEMANEQPLKAPEQTFRVYSQAGKEWIDAASYKRYTPYVQMMESMENTALLEMYKQYKPQIQEKYAEIGDPDQPFDEVVSDAIDQLLNTPEVPVPVEVYSDSVAYKYADPQLENLSEPQKQLLRTGPDNMRRIKAKLRELKALMQENGSE</sequence>
<feature type="compositionally biased region" description="Acidic residues" evidence="1">
    <location>
        <begin position="87"/>
        <end position="96"/>
    </location>
</feature>
<evidence type="ECO:0000313" key="3">
    <source>
        <dbReference type="EMBL" id="AXR04932.1"/>
    </source>
</evidence>
<keyword evidence="2" id="KW-1133">Transmembrane helix</keyword>
<evidence type="ECO:0000313" key="4">
    <source>
        <dbReference type="Proteomes" id="UP000262073"/>
    </source>
</evidence>
<dbReference type="Proteomes" id="UP000262073">
    <property type="component" value="Chromosome"/>
</dbReference>
<evidence type="ECO:0000256" key="1">
    <source>
        <dbReference type="SAM" id="MobiDB-lite"/>
    </source>
</evidence>
<name>A0A346NHC5_9ALTE</name>
<dbReference type="Pfam" id="PF11219">
    <property type="entry name" value="DUF3014"/>
    <property type="match status" value="1"/>
</dbReference>
<dbReference type="AlphaFoldDB" id="A0A346NHC5"/>
<keyword evidence="4" id="KW-1185">Reference proteome</keyword>
<reference evidence="3 4" key="1">
    <citation type="submission" date="2018-08" db="EMBL/GenBank/DDBJ databases">
        <title>Salinimonas sediminis sp. nov., a piezophilic bacterium isolated from a deep-sea sediment sample from the New Britain Trench.</title>
        <authorList>
            <person name="Cao J."/>
        </authorList>
    </citation>
    <scope>NUCLEOTIDE SEQUENCE [LARGE SCALE GENOMIC DNA]</scope>
    <source>
        <strain evidence="3 4">N102</strain>
    </source>
</reference>